<sequence>MPSPLSQKFAAFLARRTVRFGGSLILILGLNQGLVSCGTSKANQCRQLILITKQMAEEGAKYRDTTSTAEVLKIADAFDATATKVERLNLEDPVLANYQGELVEIYQGNGSATRNMVQALESKDILTAQLAQKQVTTIGQREQQVITNINVHCQQP</sequence>
<dbReference type="Proteomes" id="UP000658720">
    <property type="component" value="Unassembled WGS sequence"/>
</dbReference>
<comment type="caution">
    <text evidence="1">The sequence shown here is derived from an EMBL/GenBank/DDBJ whole genome shotgun (WGS) entry which is preliminary data.</text>
</comment>
<proteinExistence type="predicted"/>
<evidence type="ECO:0000313" key="1">
    <source>
        <dbReference type="EMBL" id="MBE9254211.1"/>
    </source>
</evidence>
<gene>
    <name evidence="1" type="ORF">IQ217_10235</name>
</gene>
<accession>A0ABR9VVE7</accession>
<name>A0ABR9VVE7_9SYNC</name>
<keyword evidence="2" id="KW-1185">Reference proteome</keyword>
<protein>
    <submittedName>
        <fullName evidence="1">Uncharacterized protein</fullName>
    </submittedName>
</protein>
<organism evidence="1 2">
    <name type="scientific">Synechocystis salina LEGE 00031</name>
    <dbReference type="NCBI Taxonomy" id="1828736"/>
    <lineage>
        <taxon>Bacteria</taxon>
        <taxon>Bacillati</taxon>
        <taxon>Cyanobacteriota</taxon>
        <taxon>Cyanophyceae</taxon>
        <taxon>Synechococcales</taxon>
        <taxon>Merismopediaceae</taxon>
        <taxon>Synechocystis</taxon>
    </lineage>
</organism>
<evidence type="ECO:0000313" key="2">
    <source>
        <dbReference type="Proteomes" id="UP000658720"/>
    </source>
</evidence>
<reference evidence="1 2" key="1">
    <citation type="submission" date="2020-10" db="EMBL/GenBank/DDBJ databases">
        <authorList>
            <person name="Castelo-Branco R."/>
            <person name="Eusebio N."/>
            <person name="Adriana R."/>
            <person name="Vieira A."/>
            <person name="Brugerolle De Fraissinette N."/>
            <person name="Rezende De Castro R."/>
            <person name="Schneider M.P."/>
            <person name="Vasconcelos V."/>
            <person name="Leao P.N."/>
        </authorList>
    </citation>
    <scope>NUCLEOTIDE SEQUENCE [LARGE SCALE GENOMIC DNA]</scope>
    <source>
        <strain evidence="1 2">LEGE 00031</strain>
    </source>
</reference>
<dbReference type="RefSeq" id="WP_194019855.1">
    <property type="nucleotide sequence ID" value="NZ_JADEVV010000025.1"/>
</dbReference>
<dbReference type="EMBL" id="JADEVV010000025">
    <property type="protein sequence ID" value="MBE9254211.1"/>
    <property type="molecule type" value="Genomic_DNA"/>
</dbReference>